<protein>
    <submittedName>
        <fullName evidence="1">Uncharacterized protein</fullName>
    </submittedName>
</protein>
<proteinExistence type="predicted"/>
<gene>
    <name evidence="1" type="ORF">CVT25_007890</name>
</gene>
<name>A0A409XTX6_PSICY</name>
<evidence type="ECO:0000313" key="1">
    <source>
        <dbReference type="EMBL" id="PPQ94134.1"/>
    </source>
</evidence>
<dbReference type="EMBL" id="NHYD01000455">
    <property type="protein sequence ID" value="PPQ94134.1"/>
    <property type="molecule type" value="Genomic_DNA"/>
</dbReference>
<dbReference type="Proteomes" id="UP000283269">
    <property type="component" value="Unassembled WGS sequence"/>
</dbReference>
<reference evidence="1 2" key="1">
    <citation type="journal article" date="2018" name="Evol. Lett.">
        <title>Horizontal gene cluster transfer increased hallucinogenic mushroom diversity.</title>
        <authorList>
            <person name="Reynolds H.T."/>
            <person name="Vijayakumar V."/>
            <person name="Gluck-Thaler E."/>
            <person name="Korotkin H.B."/>
            <person name="Matheny P.B."/>
            <person name="Slot J.C."/>
        </authorList>
    </citation>
    <scope>NUCLEOTIDE SEQUENCE [LARGE SCALE GENOMIC DNA]</scope>
    <source>
        <strain evidence="1 2">2631</strain>
    </source>
</reference>
<organism evidence="1 2">
    <name type="scientific">Psilocybe cyanescens</name>
    <dbReference type="NCBI Taxonomy" id="93625"/>
    <lineage>
        <taxon>Eukaryota</taxon>
        <taxon>Fungi</taxon>
        <taxon>Dikarya</taxon>
        <taxon>Basidiomycota</taxon>
        <taxon>Agaricomycotina</taxon>
        <taxon>Agaricomycetes</taxon>
        <taxon>Agaricomycetidae</taxon>
        <taxon>Agaricales</taxon>
        <taxon>Agaricineae</taxon>
        <taxon>Strophariaceae</taxon>
        <taxon>Psilocybe</taxon>
    </lineage>
</organism>
<sequence>MNSEGSRQTAATVRFDHRWNGSLSSANYRGPVKSDRDPALCALVHKCAKKMYPSSVFDGLAAEESHAMRRKWIRAHLRNHHDLECTPGDMGLIGCPACPIVNGQMTHVERGAFPEHINLWHQPAATAGKPSTS</sequence>
<comment type="caution">
    <text evidence="1">The sequence shown here is derived from an EMBL/GenBank/DDBJ whole genome shotgun (WGS) entry which is preliminary data.</text>
</comment>
<dbReference type="AlphaFoldDB" id="A0A409XTX6"/>
<evidence type="ECO:0000313" key="2">
    <source>
        <dbReference type="Proteomes" id="UP000283269"/>
    </source>
</evidence>
<dbReference type="InParanoid" id="A0A409XTX6"/>
<accession>A0A409XTX6</accession>
<keyword evidence="2" id="KW-1185">Reference proteome</keyword>